<feature type="domain" description="BPL/LPL catalytic" evidence="1">
    <location>
        <begin position="127"/>
        <end position="243"/>
    </location>
</feature>
<dbReference type="Gene3D" id="3.30.930.10">
    <property type="entry name" value="Bira Bifunctional Protein, Domain 2"/>
    <property type="match status" value="1"/>
</dbReference>
<proteinExistence type="predicted"/>
<evidence type="ECO:0000259" key="1">
    <source>
        <dbReference type="Pfam" id="PF03099"/>
    </source>
</evidence>
<evidence type="ECO:0000313" key="3">
    <source>
        <dbReference type="Proteomes" id="UP000029015"/>
    </source>
</evidence>
<dbReference type="Pfam" id="PF03099">
    <property type="entry name" value="BPL_LplA_LipB"/>
    <property type="match status" value="1"/>
</dbReference>
<dbReference type="InterPro" id="IPR004143">
    <property type="entry name" value="BPL_LPL_catalytic"/>
</dbReference>
<dbReference type="AlphaFoldDB" id="A0A086YYH5"/>
<protein>
    <submittedName>
        <fullName evidence="2">Biotin-(Acetil-CoA-carboxilase)-ligase</fullName>
    </submittedName>
</protein>
<dbReference type="Gene3D" id="2.30.30.100">
    <property type="match status" value="1"/>
</dbReference>
<sequence length="392" mass="40667">MFAQGARPGERAGLCGAGTKHAGPICRWEAFGGRLLSITLVFVHTHDHAEPASNQRPAGLRVLDLGDCGLASVADLGVVDSTNSYLARVLADSPLEDARERVAGVFAGDGSERSVTEAGPAAPIVLSLALTDDQTRGRGRLDRSWYSRAGQSFLGTWAAALPTDLLTGPASGWLPTAVGLSLMEGLREVLASCGAQALDQGSPDDGTARDGLEGDGLALKWPNDVFCAGRKLAGVLCESLLMEGGWSILIAGVGLNLFVPADDLPIAGSTSLQLHFGPLPAYRPLRDGLARAVSTRLPARLTDLAAGGDEARLSLRQQALANSWTLGRRVRVNPVAAAAVEGKALGIGLDASLEVLLDDGRRINVSTGDVGVLPELAEPGQAGDKRVKGQRG</sequence>
<keyword evidence="2" id="KW-0436">Ligase</keyword>
<dbReference type="GO" id="GO:0004077">
    <property type="term" value="F:biotin--[biotin carboxyl-carrier protein] ligase activity"/>
    <property type="evidence" value="ECO:0007669"/>
    <property type="project" value="TreeGrafter"/>
</dbReference>
<dbReference type="PANTHER" id="PTHR12835:SF5">
    <property type="entry name" value="BIOTIN--PROTEIN LIGASE"/>
    <property type="match status" value="1"/>
</dbReference>
<dbReference type="SUPFAM" id="SSF55681">
    <property type="entry name" value="Class II aaRS and biotin synthetases"/>
    <property type="match status" value="1"/>
</dbReference>
<dbReference type="GO" id="GO:0005737">
    <property type="term" value="C:cytoplasm"/>
    <property type="evidence" value="ECO:0007669"/>
    <property type="project" value="TreeGrafter"/>
</dbReference>
<accession>A0A086YYH5</accession>
<dbReference type="PANTHER" id="PTHR12835">
    <property type="entry name" value="BIOTIN PROTEIN LIGASE"/>
    <property type="match status" value="1"/>
</dbReference>
<organism evidence="2 3">
    <name type="scientific">Bifidobacterium actinocoloniiforme DSM 22766</name>
    <dbReference type="NCBI Taxonomy" id="1437605"/>
    <lineage>
        <taxon>Bacteria</taxon>
        <taxon>Bacillati</taxon>
        <taxon>Actinomycetota</taxon>
        <taxon>Actinomycetes</taxon>
        <taxon>Bifidobacteriales</taxon>
        <taxon>Bifidobacteriaceae</taxon>
        <taxon>Bifidobacterium</taxon>
    </lineage>
</organism>
<dbReference type="Proteomes" id="UP000029015">
    <property type="component" value="Unassembled WGS sequence"/>
</dbReference>
<dbReference type="EMBL" id="JGYK01000002">
    <property type="protein sequence ID" value="KFI39325.1"/>
    <property type="molecule type" value="Genomic_DNA"/>
</dbReference>
<evidence type="ECO:0000313" key="2">
    <source>
        <dbReference type="EMBL" id="KFI39325.1"/>
    </source>
</evidence>
<gene>
    <name evidence="2" type="ORF">BACT_0155</name>
</gene>
<keyword evidence="3" id="KW-1185">Reference proteome</keyword>
<dbReference type="eggNOG" id="COG0340">
    <property type="taxonomic scope" value="Bacteria"/>
</dbReference>
<dbReference type="InterPro" id="IPR045864">
    <property type="entry name" value="aa-tRNA-synth_II/BPL/LPL"/>
</dbReference>
<name>A0A086YYH5_9BIFI</name>
<reference evidence="2 3" key="1">
    <citation type="submission" date="2014-03" db="EMBL/GenBank/DDBJ databases">
        <title>Genomics of Bifidobacteria.</title>
        <authorList>
            <person name="Ventura M."/>
            <person name="Milani C."/>
            <person name="Lugli G.A."/>
        </authorList>
    </citation>
    <scope>NUCLEOTIDE SEQUENCE [LARGE SCALE GENOMIC DNA]</scope>
    <source>
        <strain evidence="2 3">DSM 22766</strain>
    </source>
</reference>
<comment type="caution">
    <text evidence="2">The sequence shown here is derived from an EMBL/GenBank/DDBJ whole genome shotgun (WGS) entry which is preliminary data.</text>
</comment>